<evidence type="ECO:0000313" key="2">
    <source>
        <dbReference type="Proteomes" id="UP000322873"/>
    </source>
</evidence>
<evidence type="ECO:0000313" key="1">
    <source>
        <dbReference type="EMBL" id="KAA8570987.1"/>
    </source>
</evidence>
<dbReference type="VEuPathDB" id="FungiDB:MFRU_028g00320"/>
<sequence length="180" mass="20132">MTWPLFEHLGWESIRNLSDDTKAACDAAIYLTVSAGSSYITNDWGEGIGMDLIWSGITMYSPFRFSVKSSEGRIRVNTTFDGNLLSIETMDKILRQFEQAIFQIIEFDGEKTLEDVHLDADWGEVSILIPAVEAKSIEDLRFAVQKIGYKSSEMSFIVTVSTNSSTHISVLIKSFSLNLA</sequence>
<dbReference type="AlphaFoldDB" id="A0A5M9JQL3"/>
<dbReference type="EMBL" id="VICG01000006">
    <property type="protein sequence ID" value="KAA8570987.1"/>
    <property type="molecule type" value="Genomic_DNA"/>
</dbReference>
<gene>
    <name evidence="1" type="ORF">EYC84_000358</name>
</gene>
<name>A0A5M9JQL3_MONFR</name>
<reference evidence="1 2" key="1">
    <citation type="submission" date="2019-06" db="EMBL/GenBank/DDBJ databases">
        <title>Genome Sequence of the Brown Rot Fungal Pathogen Monilinia fructicola.</title>
        <authorList>
            <person name="De Miccolis Angelini R.M."/>
            <person name="Landi L."/>
            <person name="Abate D."/>
            <person name="Pollastro S."/>
            <person name="Romanazzi G."/>
            <person name="Faretra F."/>
        </authorList>
    </citation>
    <scope>NUCLEOTIDE SEQUENCE [LARGE SCALE GENOMIC DNA]</scope>
    <source>
        <strain evidence="1 2">Mfrc123</strain>
    </source>
</reference>
<dbReference type="Proteomes" id="UP000322873">
    <property type="component" value="Unassembled WGS sequence"/>
</dbReference>
<accession>A0A5M9JQL3</accession>
<protein>
    <submittedName>
        <fullName evidence="1">Uncharacterized protein</fullName>
    </submittedName>
</protein>
<comment type="caution">
    <text evidence="1">The sequence shown here is derived from an EMBL/GenBank/DDBJ whole genome shotgun (WGS) entry which is preliminary data.</text>
</comment>
<proteinExistence type="predicted"/>
<keyword evidence="2" id="KW-1185">Reference proteome</keyword>
<organism evidence="1 2">
    <name type="scientific">Monilinia fructicola</name>
    <name type="common">Brown rot fungus</name>
    <name type="synonym">Ciboria fructicola</name>
    <dbReference type="NCBI Taxonomy" id="38448"/>
    <lineage>
        <taxon>Eukaryota</taxon>
        <taxon>Fungi</taxon>
        <taxon>Dikarya</taxon>
        <taxon>Ascomycota</taxon>
        <taxon>Pezizomycotina</taxon>
        <taxon>Leotiomycetes</taxon>
        <taxon>Helotiales</taxon>
        <taxon>Sclerotiniaceae</taxon>
        <taxon>Monilinia</taxon>
    </lineage>
</organism>